<protein>
    <submittedName>
        <fullName evidence="1">Uncharacterized protein</fullName>
    </submittedName>
</protein>
<accession>A0A2U8P6S1</accession>
<evidence type="ECO:0000313" key="1">
    <source>
        <dbReference type="EMBL" id="AWL93433.1"/>
    </source>
</evidence>
<reference evidence="1 2" key="2">
    <citation type="journal article" date="2017" name="Syst. Appl. Microbiol.">
        <title>Soybeans inoculated with root zone soils of Canadian native legumes harbour diverse and novel Bradyrhizobium spp. that possess agricultural potential.</title>
        <authorList>
            <person name="Bromfield E.S.P."/>
            <person name="Cloutier S."/>
            <person name="Tambong J.T."/>
            <person name="Tran Thi T.V."/>
        </authorList>
    </citation>
    <scope>NUCLEOTIDE SEQUENCE [LARGE SCALE GENOMIC DNA]</scope>
    <source>
        <strain evidence="1 2">OO99</strain>
    </source>
</reference>
<dbReference type="OrthoDB" id="8249117at2"/>
<dbReference type="EMBL" id="CP029425">
    <property type="protein sequence ID" value="AWL93433.1"/>
    <property type="molecule type" value="Genomic_DNA"/>
</dbReference>
<organism evidence="1 2">
    <name type="scientific">Bradyrhizobium ottawaense</name>
    <dbReference type="NCBI Taxonomy" id="931866"/>
    <lineage>
        <taxon>Bacteria</taxon>
        <taxon>Pseudomonadati</taxon>
        <taxon>Pseudomonadota</taxon>
        <taxon>Alphaproteobacteria</taxon>
        <taxon>Hyphomicrobiales</taxon>
        <taxon>Nitrobacteraceae</taxon>
        <taxon>Bradyrhizobium</taxon>
    </lineage>
</organism>
<dbReference type="AlphaFoldDB" id="A0A2U8P6S1"/>
<proteinExistence type="predicted"/>
<gene>
    <name evidence="1" type="ORF">CIT37_15640</name>
</gene>
<reference evidence="1 2" key="1">
    <citation type="journal article" date="2014" name="Int. J. Syst. Evol. Microbiol.">
        <title>Bradyrhizobium ottawaense sp. nov., a symbiotic nitrogen fixing bacterium from root nodules of soybeans in Canada.</title>
        <authorList>
            <person name="Yu X."/>
            <person name="Cloutier S."/>
            <person name="Tambong J.T."/>
            <person name="Bromfield E.S."/>
        </authorList>
    </citation>
    <scope>NUCLEOTIDE SEQUENCE [LARGE SCALE GENOMIC DNA]</scope>
    <source>
        <strain evidence="1 2">OO99</strain>
    </source>
</reference>
<evidence type="ECO:0000313" key="2">
    <source>
        <dbReference type="Proteomes" id="UP000215703"/>
    </source>
</evidence>
<name>A0A2U8P6S1_9BRAD</name>
<dbReference type="Proteomes" id="UP000215703">
    <property type="component" value="Chromosome"/>
</dbReference>
<sequence length="220" mass="23978">MAARVRRWVSALSHLSLNCIMPSISPGLGASQHSRDVDTVKTVGLHLSAKFGGVIDAERNRRLQGAGKGCVEGPASVFRQRRVLPTVGDDDVARVFGIAEGMEGDPIGPPVTCRLAEGHRLNLHVALVENPIALFQYLPDHVADHLLDAVNQNIFAKLLQKLLLDALDGRLSELRGRLQASDSGGLRKKRPNPLTDVGLRERGEFLRIVTKHDKGLLDRS</sequence>